<dbReference type="Proteomes" id="UP001501536">
    <property type="component" value="Unassembled WGS sequence"/>
</dbReference>
<evidence type="ECO:0000313" key="2">
    <source>
        <dbReference type="EMBL" id="GAA3703653.1"/>
    </source>
</evidence>
<name>A0ABP7DF87_9MICC</name>
<dbReference type="EMBL" id="BAABCJ010000002">
    <property type="protein sequence ID" value="GAA3703653.1"/>
    <property type="molecule type" value="Genomic_DNA"/>
</dbReference>
<dbReference type="Pfam" id="PF08592">
    <property type="entry name" value="Anthrone_oxy"/>
    <property type="match status" value="1"/>
</dbReference>
<accession>A0ABP7DF87</accession>
<dbReference type="InterPro" id="IPR013901">
    <property type="entry name" value="Anthrone_oxy"/>
</dbReference>
<gene>
    <name evidence="2" type="ORF">GCM10022377_16670</name>
</gene>
<protein>
    <submittedName>
        <fullName evidence="2">DUF1772 domain-containing protein</fullName>
    </submittedName>
</protein>
<keyword evidence="1" id="KW-0472">Membrane</keyword>
<keyword evidence="1" id="KW-1133">Transmembrane helix</keyword>
<feature type="transmembrane region" description="Helical" evidence="1">
    <location>
        <begin position="68"/>
        <end position="90"/>
    </location>
</feature>
<evidence type="ECO:0000256" key="1">
    <source>
        <dbReference type="SAM" id="Phobius"/>
    </source>
</evidence>
<evidence type="ECO:0000313" key="3">
    <source>
        <dbReference type="Proteomes" id="UP001501536"/>
    </source>
</evidence>
<reference evidence="3" key="1">
    <citation type="journal article" date="2019" name="Int. J. Syst. Evol. Microbiol.">
        <title>The Global Catalogue of Microorganisms (GCM) 10K type strain sequencing project: providing services to taxonomists for standard genome sequencing and annotation.</title>
        <authorList>
            <consortium name="The Broad Institute Genomics Platform"/>
            <consortium name="The Broad Institute Genome Sequencing Center for Infectious Disease"/>
            <person name="Wu L."/>
            <person name="Ma J."/>
        </authorList>
    </citation>
    <scope>NUCLEOTIDE SEQUENCE [LARGE SCALE GENOMIC DNA]</scope>
    <source>
        <strain evidence="3">JCM 16961</strain>
    </source>
</reference>
<comment type="caution">
    <text evidence="2">The sequence shown here is derived from an EMBL/GenBank/DDBJ whole genome shotgun (WGS) entry which is preliminary data.</text>
</comment>
<organism evidence="2 3">
    <name type="scientific">Zhihengliuella alba</name>
    <dbReference type="NCBI Taxonomy" id="547018"/>
    <lineage>
        <taxon>Bacteria</taxon>
        <taxon>Bacillati</taxon>
        <taxon>Actinomycetota</taxon>
        <taxon>Actinomycetes</taxon>
        <taxon>Micrococcales</taxon>
        <taxon>Micrococcaceae</taxon>
        <taxon>Zhihengliuella</taxon>
    </lineage>
</organism>
<proteinExistence type="predicted"/>
<keyword evidence="3" id="KW-1185">Reference proteome</keyword>
<keyword evidence="1" id="KW-0812">Transmembrane</keyword>
<sequence>MYCNFSFRVMPRLAALAPADGILRMQGFNRNAVRPPFMAAFFGAALLSVLLAVRAVTAGPGTAAPVPGALLVGGAVLYLAGFVLTVVYHVPRNESLARLDPRAAGAVPVWRAYLREWTRANTVRAVLSTGSAAVFCAAAVLSA</sequence>